<dbReference type="Pfam" id="PF00676">
    <property type="entry name" value="E1_dh"/>
    <property type="match status" value="1"/>
</dbReference>
<sequence>MSKKTTGKTAAKGAAKGTAKSVSKASAKKASAVVKAAKKAVTKKDDFGGLSEDILLRMHDLMVKSRVLEERLIKIYKAGEAYFWIGGPGEEAWGVPLGMLGRKGQGLEHDWWHLHYRCTPTLIAMGMTMIDSIRLIMNRSTDPSTGGRNFANHYCFPKWNVAPVTSPIEVQYPLACGTAHAQKRAGGKAISIVTGGDAGTAEGDFASALILASRKGQELPVLITVQNNKMGISTPFEGQHGETHIADRARAFNIRSRVINGNDPVETYLAVKEEMEYIRKTGKPSFIEAHTTRLYGHSSADGANKKTHMVDPVMAFEQRLLDAGILSEKAVKKIWEIYESEGVIAQEQARTEPVPTSESVWDHVFVNNENADWRNF</sequence>
<dbReference type="SUPFAM" id="SSF52518">
    <property type="entry name" value="Thiamin diphosphate-binding fold (THDP-binding)"/>
    <property type="match status" value="1"/>
</dbReference>
<accession>A0ABY4CDI7</accession>
<dbReference type="CDD" id="cd02000">
    <property type="entry name" value="TPP_E1_PDC_ADC_BCADC"/>
    <property type="match status" value="1"/>
</dbReference>
<dbReference type="InterPro" id="IPR029061">
    <property type="entry name" value="THDP-binding"/>
</dbReference>
<dbReference type="EC" id="1.2.4.4" evidence="4"/>
<feature type="domain" description="Dehydrogenase E1 component" evidence="6">
    <location>
        <begin position="60"/>
        <end position="356"/>
    </location>
</feature>
<dbReference type="InterPro" id="IPR001017">
    <property type="entry name" value="DH_E1"/>
</dbReference>
<dbReference type="PANTHER" id="PTHR43380">
    <property type="entry name" value="2-OXOISOVALERATE DEHYDROGENASE SUBUNIT ALPHA, MITOCHONDRIAL"/>
    <property type="match status" value="1"/>
</dbReference>
<evidence type="ECO:0000256" key="4">
    <source>
        <dbReference type="RuleBase" id="RU365014"/>
    </source>
</evidence>
<protein>
    <recommendedName>
        <fullName evidence="4">2-oxoisovalerate dehydrogenase subunit alpha</fullName>
        <ecNumber evidence="4">1.2.4.4</ecNumber>
    </recommendedName>
    <alternativeName>
        <fullName evidence="4">Branched-chain alpha-keto acid dehydrogenase E1 component alpha chain</fullName>
    </alternativeName>
</protein>
<keyword evidence="2 4" id="KW-0560">Oxidoreductase</keyword>
<dbReference type="InterPro" id="IPR050771">
    <property type="entry name" value="Alpha-ketoacid_DH_E1_comp"/>
</dbReference>
<reference evidence="7" key="1">
    <citation type="submission" date="2022-03" db="EMBL/GenBank/DDBJ databases">
        <title>Genome Identification and Characterization of new species Bdellovibrio reynosense LBG001 sp. nov. from a Mexico soil sample.</title>
        <authorList>
            <person name="Camilli A."/>
            <person name="Ajao Y."/>
            <person name="Guo X."/>
        </authorList>
    </citation>
    <scope>NUCLEOTIDE SEQUENCE</scope>
    <source>
        <strain evidence="7">LBG001</strain>
    </source>
</reference>
<evidence type="ECO:0000256" key="5">
    <source>
        <dbReference type="SAM" id="MobiDB-lite"/>
    </source>
</evidence>
<feature type="compositionally biased region" description="Low complexity" evidence="5">
    <location>
        <begin position="7"/>
        <end position="27"/>
    </location>
</feature>
<dbReference type="Proteomes" id="UP000830116">
    <property type="component" value="Chromosome"/>
</dbReference>
<evidence type="ECO:0000313" key="8">
    <source>
        <dbReference type="Proteomes" id="UP000830116"/>
    </source>
</evidence>
<dbReference type="RefSeq" id="WP_243540673.1">
    <property type="nucleotide sequence ID" value="NZ_CP093442.1"/>
</dbReference>
<dbReference type="Gene3D" id="3.40.50.970">
    <property type="match status" value="1"/>
</dbReference>
<keyword evidence="3 4" id="KW-0786">Thiamine pyrophosphate</keyword>
<evidence type="ECO:0000259" key="6">
    <source>
        <dbReference type="Pfam" id="PF00676"/>
    </source>
</evidence>
<comment type="function">
    <text evidence="4">The branched-chain alpha-keto dehydrogenase complex catalyzes the overall conversion of alpha-keto acids to acyl-CoA and CO(2). It contains multiple copies of three enzymatic components: branched-chain alpha-keto acid decarboxylase (E1), lipoamide acyltransferase (E2) and lipoamide dehydrogenase (E3).</text>
</comment>
<name>A0ABY4CDI7_9BACT</name>
<comment type="similarity">
    <text evidence="4">Belongs to the BCKDHA family.</text>
</comment>
<gene>
    <name evidence="7" type="ORF">MNR06_07795</name>
</gene>
<evidence type="ECO:0000313" key="7">
    <source>
        <dbReference type="EMBL" id="UOF02854.1"/>
    </source>
</evidence>
<dbReference type="PANTHER" id="PTHR43380:SF1">
    <property type="entry name" value="2-OXOISOVALERATE DEHYDROGENASE SUBUNIT ALPHA, MITOCHONDRIAL"/>
    <property type="match status" value="1"/>
</dbReference>
<feature type="region of interest" description="Disordered" evidence="5">
    <location>
        <begin position="1"/>
        <end position="27"/>
    </location>
</feature>
<evidence type="ECO:0000256" key="1">
    <source>
        <dbReference type="ARBA" id="ARBA00001964"/>
    </source>
</evidence>
<comment type="catalytic activity">
    <reaction evidence="4">
        <text>N(6)-[(R)-lipoyl]-L-lysyl-[protein] + 3-methyl-2-oxobutanoate + H(+) = N(6)-[(R)-S(8)-2-methylpropanoyldihydrolipoyl]-L-lysyl-[protein] + CO2</text>
        <dbReference type="Rhea" id="RHEA:13457"/>
        <dbReference type="Rhea" id="RHEA-COMP:10474"/>
        <dbReference type="Rhea" id="RHEA-COMP:10497"/>
        <dbReference type="ChEBI" id="CHEBI:11851"/>
        <dbReference type="ChEBI" id="CHEBI:15378"/>
        <dbReference type="ChEBI" id="CHEBI:16526"/>
        <dbReference type="ChEBI" id="CHEBI:83099"/>
        <dbReference type="ChEBI" id="CHEBI:83142"/>
        <dbReference type="EC" id="1.2.4.4"/>
    </reaction>
</comment>
<dbReference type="EMBL" id="CP093442">
    <property type="protein sequence ID" value="UOF02854.1"/>
    <property type="molecule type" value="Genomic_DNA"/>
</dbReference>
<proteinExistence type="inferred from homology"/>
<comment type="cofactor">
    <cofactor evidence="1 4">
        <name>thiamine diphosphate</name>
        <dbReference type="ChEBI" id="CHEBI:58937"/>
    </cofactor>
</comment>
<evidence type="ECO:0000256" key="3">
    <source>
        <dbReference type="ARBA" id="ARBA00023052"/>
    </source>
</evidence>
<evidence type="ECO:0000256" key="2">
    <source>
        <dbReference type="ARBA" id="ARBA00023002"/>
    </source>
</evidence>
<organism evidence="7 8">
    <name type="scientific">Bdellovibrio reynosensis</name>
    <dbReference type="NCBI Taxonomy" id="2835041"/>
    <lineage>
        <taxon>Bacteria</taxon>
        <taxon>Pseudomonadati</taxon>
        <taxon>Bdellovibrionota</taxon>
        <taxon>Bdellovibrionia</taxon>
        <taxon>Bdellovibrionales</taxon>
        <taxon>Pseudobdellovibrionaceae</taxon>
        <taxon>Bdellovibrio</taxon>
    </lineage>
</organism>
<keyword evidence="8" id="KW-1185">Reference proteome</keyword>